<dbReference type="EMBL" id="FOGV01000006">
    <property type="protein sequence ID" value="SER81288.1"/>
    <property type="molecule type" value="Genomic_DNA"/>
</dbReference>
<gene>
    <name evidence="1" type="ORF">SAMN05444126_10690</name>
</gene>
<proteinExistence type="predicted"/>
<dbReference type="Proteomes" id="UP000199318">
    <property type="component" value="Unassembled WGS sequence"/>
</dbReference>
<name>A0A1H9S8Q0_9BACI</name>
<comment type="caution">
    <text evidence="1">The sequence shown here is derived from an EMBL/GenBank/DDBJ whole genome shotgun (WGS) entry which is preliminary data.</text>
</comment>
<organism evidence="1 2">
    <name type="scientific">Salisediminibacterium halotolerans</name>
    <dbReference type="NCBI Taxonomy" id="517425"/>
    <lineage>
        <taxon>Bacteria</taxon>
        <taxon>Bacillati</taxon>
        <taxon>Bacillota</taxon>
        <taxon>Bacilli</taxon>
        <taxon>Bacillales</taxon>
        <taxon>Bacillaceae</taxon>
        <taxon>Salisediminibacterium</taxon>
    </lineage>
</organism>
<protein>
    <submittedName>
        <fullName evidence="1">Uncharacterized protein</fullName>
    </submittedName>
</protein>
<sequence>MIKQSRLFKGGSQLVDKVMTSIDVMLKGTDDCASSGFFPREKPGCWVILLF</sequence>
<evidence type="ECO:0000313" key="2">
    <source>
        <dbReference type="Proteomes" id="UP000199318"/>
    </source>
</evidence>
<keyword evidence="2" id="KW-1185">Reference proteome</keyword>
<dbReference type="STRING" id="1464123.SAMN05444126_10690"/>
<evidence type="ECO:0000313" key="1">
    <source>
        <dbReference type="EMBL" id="SER81288.1"/>
    </source>
</evidence>
<accession>A0A1H9S8Q0</accession>
<dbReference type="AlphaFoldDB" id="A0A1H9S8Q0"/>
<reference evidence="2" key="1">
    <citation type="submission" date="2016-10" db="EMBL/GenBank/DDBJ databases">
        <authorList>
            <person name="de Groot N.N."/>
        </authorList>
    </citation>
    <scope>NUCLEOTIDE SEQUENCE [LARGE SCALE GENOMIC DNA]</scope>
    <source>
        <strain evidence="2">10nlg</strain>
    </source>
</reference>